<evidence type="ECO:0000313" key="9">
    <source>
        <dbReference type="EMBL" id="MCA9729295.1"/>
    </source>
</evidence>
<keyword evidence="5 8" id="KW-1133">Transmembrane helix</keyword>
<dbReference type="InterPro" id="IPR003400">
    <property type="entry name" value="ExbD"/>
</dbReference>
<dbReference type="PANTHER" id="PTHR30558">
    <property type="entry name" value="EXBD MEMBRANE COMPONENT OF PMF-DRIVEN MACROMOLECULE IMPORT SYSTEM"/>
    <property type="match status" value="1"/>
</dbReference>
<reference evidence="9" key="1">
    <citation type="submission" date="2020-04" db="EMBL/GenBank/DDBJ databases">
        <authorList>
            <person name="Zhang T."/>
        </authorList>
    </citation>
    <scope>NUCLEOTIDE SEQUENCE</scope>
    <source>
        <strain evidence="9">HKST-UBA01</strain>
    </source>
</reference>
<evidence type="ECO:0000256" key="3">
    <source>
        <dbReference type="ARBA" id="ARBA00022475"/>
    </source>
</evidence>
<evidence type="ECO:0000256" key="2">
    <source>
        <dbReference type="ARBA" id="ARBA00005811"/>
    </source>
</evidence>
<evidence type="ECO:0000256" key="8">
    <source>
        <dbReference type="SAM" id="Phobius"/>
    </source>
</evidence>
<evidence type="ECO:0000313" key="10">
    <source>
        <dbReference type="Proteomes" id="UP000697710"/>
    </source>
</evidence>
<comment type="similarity">
    <text evidence="2 7">Belongs to the ExbD/TolR family.</text>
</comment>
<proteinExistence type="inferred from homology"/>
<evidence type="ECO:0000256" key="5">
    <source>
        <dbReference type="ARBA" id="ARBA00022989"/>
    </source>
</evidence>
<keyword evidence="6 8" id="KW-0472">Membrane</keyword>
<dbReference type="Pfam" id="PF02472">
    <property type="entry name" value="ExbD"/>
    <property type="match status" value="1"/>
</dbReference>
<organism evidence="9 10">
    <name type="scientific">Eiseniibacteriota bacterium</name>
    <dbReference type="NCBI Taxonomy" id="2212470"/>
    <lineage>
        <taxon>Bacteria</taxon>
        <taxon>Candidatus Eiseniibacteriota</taxon>
    </lineage>
</organism>
<dbReference type="GO" id="GO:0022857">
    <property type="term" value="F:transmembrane transporter activity"/>
    <property type="evidence" value="ECO:0007669"/>
    <property type="project" value="InterPro"/>
</dbReference>
<comment type="caution">
    <text evidence="9">The sequence shown here is derived from an EMBL/GenBank/DDBJ whole genome shotgun (WGS) entry which is preliminary data.</text>
</comment>
<dbReference type="GO" id="GO:0005886">
    <property type="term" value="C:plasma membrane"/>
    <property type="evidence" value="ECO:0007669"/>
    <property type="project" value="UniProtKB-SubCell"/>
</dbReference>
<dbReference type="Proteomes" id="UP000697710">
    <property type="component" value="Unassembled WGS sequence"/>
</dbReference>
<dbReference type="Gene3D" id="3.30.420.270">
    <property type="match status" value="1"/>
</dbReference>
<keyword evidence="3" id="KW-1003">Cell membrane</keyword>
<keyword evidence="4 7" id="KW-0812">Transmembrane</keyword>
<dbReference type="PANTHER" id="PTHR30558:SF3">
    <property type="entry name" value="BIOPOLYMER TRANSPORT PROTEIN EXBD-RELATED"/>
    <property type="match status" value="1"/>
</dbReference>
<dbReference type="AlphaFoldDB" id="A0A956RQT8"/>
<keyword evidence="7" id="KW-0813">Transport</keyword>
<name>A0A956RQT8_UNCEI</name>
<accession>A0A956RQT8</accession>
<evidence type="ECO:0000256" key="6">
    <source>
        <dbReference type="ARBA" id="ARBA00023136"/>
    </source>
</evidence>
<protein>
    <submittedName>
        <fullName evidence="9">Biopolymer transporter ExbD</fullName>
    </submittedName>
</protein>
<sequence>MSAMSFRPRPGRKNVTLSVTSLVDVLFLLIIFFMLTGTFKRSGELELRLPDSSTATGENAAETAQQIELVATDDGTFLLQGAPVERTDLPARLVALRETDPQAQVVLKAESDVHHGTVVALLDIVRECGFPGVGIGTYVHSPLEEVK</sequence>
<evidence type="ECO:0000256" key="1">
    <source>
        <dbReference type="ARBA" id="ARBA00004162"/>
    </source>
</evidence>
<reference evidence="9" key="2">
    <citation type="journal article" date="2021" name="Microbiome">
        <title>Successional dynamics and alternative stable states in a saline activated sludge microbial community over 9 years.</title>
        <authorList>
            <person name="Wang Y."/>
            <person name="Ye J."/>
            <person name="Ju F."/>
            <person name="Liu L."/>
            <person name="Boyd J.A."/>
            <person name="Deng Y."/>
            <person name="Parks D.H."/>
            <person name="Jiang X."/>
            <person name="Yin X."/>
            <person name="Woodcroft B.J."/>
            <person name="Tyson G.W."/>
            <person name="Hugenholtz P."/>
            <person name="Polz M.F."/>
            <person name="Zhang T."/>
        </authorList>
    </citation>
    <scope>NUCLEOTIDE SEQUENCE</scope>
    <source>
        <strain evidence="9">HKST-UBA01</strain>
    </source>
</reference>
<feature type="transmembrane region" description="Helical" evidence="8">
    <location>
        <begin position="15"/>
        <end position="35"/>
    </location>
</feature>
<evidence type="ECO:0000256" key="4">
    <source>
        <dbReference type="ARBA" id="ARBA00022692"/>
    </source>
</evidence>
<comment type="subcellular location">
    <subcellularLocation>
        <location evidence="1">Cell membrane</location>
        <topology evidence="1">Single-pass membrane protein</topology>
    </subcellularLocation>
    <subcellularLocation>
        <location evidence="7">Cell membrane</location>
        <topology evidence="7">Single-pass type II membrane protein</topology>
    </subcellularLocation>
</comment>
<keyword evidence="7" id="KW-0653">Protein transport</keyword>
<gene>
    <name evidence="9" type="ORF">KC729_16525</name>
</gene>
<dbReference type="EMBL" id="JAGQHR010000637">
    <property type="protein sequence ID" value="MCA9729295.1"/>
    <property type="molecule type" value="Genomic_DNA"/>
</dbReference>
<dbReference type="GO" id="GO:0015031">
    <property type="term" value="P:protein transport"/>
    <property type="evidence" value="ECO:0007669"/>
    <property type="project" value="UniProtKB-KW"/>
</dbReference>
<evidence type="ECO:0000256" key="7">
    <source>
        <dbReference type="RuleBase" id="RU003879"/>
    </source>
</evidence>